<dbReference type="RefSeq" id="WP_131760348.1">
    <property type="nucleotide sequence ID" value="NZ_CAACUY010000112.1"/>
</dbReference>
<dbReference type="EMBL" id="JBHTGP010000012">
    <property type="protein sequence ID" value="MFD0687164.1"/>
    <property type="molecule type" value="Genomic_DNA"/>
</dbReference>
<dbReference type="Proteomes" id="UP001597063">
    <property type="component" value="Unassembled WGS sequence"/>
</dbReference>
<protein>
    <submittedName>
        <fullName evidence="2">Uncharacterized protein</fullName>
    </submittedName>
</protein>
<proteinExistence type="predicted"/>
<keyword evidence="3" id="KW-1185">Reference proteome</keyword>
<gene>
    <name evidence="2" type="ORF">ACFQZM_21880</name>
</gene>
<sequence>MNRADESGRRPGPPAGFVPAPRPVAAPWFPDGVLRWRGRYTGRWWAMVPWPWSARGAVLVEAATEEELAGAVRRVLEGRAN</sequence>
<reference evidence="3" key="1">
    <citation type="journal article" date="2019" name="Int. J. Syst. Evol. Microbiol.">
        <title>The Global Catalogue of Microorganisms (GCM) 10K type strain sequencing project: providing services to taxonomists for standard genome sequencing and annotation.</title>
        <authorList>
            <consortium name="The Broad Institute Genomics Platform"/>
            <consortium name="The Broad Institute Genome Sequencing Center for Infectious Disease"/>
            <person name="Wu L."/>
            <person name="Ma J."/>
        </authorList>
    </citation>
    <scope>NUCLEOTIDE SEQUENCE [LARGE SCALE GENOMIC DNA]</scope>
    <source>
        <strain evidence="3">JCM 9371</strain>
    </source>
</reference>
<evidence type="ECO:0000256" key="1">
    <source>
        <dbReference type="SAM" id="MobiDB-lite"/>
    </source>
</evidence>
<feature type="region of interest" description="Disordered" evidence="1">
    <location>
        <begin position="1"/>
        <end position="21"/>
    </location>
</feature>
<evidence type="ECO:0000313" key="3">
    <source>
        <dbReference type="Proteomes" id="UP001597063"/>
    </source>
</evidence>
<feature type="compositionally biased region" description="Pro residues" evidence="1">
    <location>
        <begin position="11"/>
        <end position="21"/>
    </location>
</feature>
<evidence type="ECO:0000313" key="2">
    <source>
        <dbReference type="EMBL" id="MFD0687164.1"/>
    </source>
</evidence>
<comment type="caution">
    <text evidence="2">The sequence shown here is derived from an EMBL/GenBank/DDBJ whole genome shotgun (WGS) entry which is preliminary data.</text>
</comment>
<accession>A0ABW2XMB3</accession>
<name>A0ABW2XMB3_9ACTN</name>
<organism evidence="2 3">
    <name type="scientific">Actinomadura fibrosa</name>
    <dbReference type="NCBI Taxonomy" id="111802"/>
    <lineage>
        <taxon>Bacteria</taxon>
        <taxon>Bacillati</taxon>
        <taxon>Actinomycetota</taxon>
        <taxon>Actinomycetes</taxon>
        <taxon>Streptosporangiales</taxon>
        <taxon>Thermomonosporaceae</taxon>
        <taxon>Actinomadura</taxon>
    </lineage>
</organism>